<dbReference type="GO" id="GO:0006352">
    <property type="term" value="P:DNA-templated transcription initiation"/>
    <property type="evidence" value="ECO:0007669"/>
    <property type="project" value="InterPro"/>
</dbReference>
<evidence type="ECO:0000259" key="7">
    <source>
        <dbReference type="Pfam" id="PF08281"/>
    </source>
</evidence>
<dbReference type="Pfam" id="PF08281">
    <property type="entry name" value="Sigma70_r4_2"/>
    <property type="match status" value="1"/>
</dbReference>
<dbReference type="Proteomes" id="UP000676917">
    <property type="component" value="Unassembled WGS sequence"/>
</dbReference>
<comment type="similarity">
    <text evidence="1">Belongs to the sigma-70 factor family. ECF subfamily.</text>
</comment>
<evidence type="ECO:0000313" key="9">
    <source>
        <dbReference type="Proteomes" id="UP000676917"/>
    </source>
</evidence>
<dbReference type="AlphaFoldDB" id="A0A919XAJ0"/>
<dbReference type="SUPFAM" id="SSF88659">
    <property type="entry name" value="Sigma3 and sigma4 domains of RNA polymerase sigma factors"/>
    <property type="match status" value="1"/>
</dbReference>
<evidence type="ECO:0000256" key="2">
    <source>
        <dbReference type="ARBA" id="ARBA00023015"/>
    </source>
</evidence>
<feature type="domain" description="RNA polymerase sigma factor 70 region 4 type 2" evidence="7">
    <location>
        <begin position="103"/>
        <end position="154"/>
    </location>
</feature>
<dbReference type="InterPro" id="IPR013249">
    <property type="entry name" value="RNA_pol_sigma70_r4_t2"/>
</dbReference>
<evidence type="ECO:0000259" key="6">
    <source>
        <dbReference type="Pfam" id="PF04542"/>
    </source>
</evidence>
<evidence type="ECO:0000256" key="4">
    <source>
        <dbReference type="ARBA" id="ARBA00023125"/>
    </source>
</evidence>
<dbReference type="RefSeq" id="WP_212921014.1">
    <property type="nucleotide sequence ID" value="NZ_BORP01000004.1"/>
</dbReference>
<dbReference type="Gene3D" id="1.10.10.10">
    <property type="entry name" value="Winged helix-like DNA-binding domain superfamily/Winged helix DNA-binding domain"/>
    <property type="match status" value="1"/>
</dbReference>
<evidence type="ECO:0000313" key="8">
    <source>
        <dbReference type="EMBL" id="GIO27525.1"/>
    </source>
</evidence>
<dbReference type="EMBL" id="BORP01000004">
    <property type="protein sequence ID" value="GIO27525.1"/>
    <property type="molecule type" value="Genomic_DNA"/>
</dbReference>
<keyword evidence="5" id="KW-0804">Transcription</keyword>
<gene>
    <name evidence="8" type="ORF">J43TS3_21360</name>
</gene>
<comment type="caution">
    <text evidence="8">The sequence shown here is derived from an EMBL/GenBank/DDBJ whole genome shotgun (WGS) entry which is preliminary data.</text>
</comment>
<accession>A0A919XAJ0</accession>
<dbReference type="CDD" id="cd06171">
    <property type="entry name" value="Sigma70_r4"/>
    <property type="match status" value="1"/>
</dbReference>
<dbReference type="Gene3D" id="1.10.1740.10">
    <property type="match status" value="1"/>
</dbReference>
<evidence type="ECO:0000256" key="3">
    <source>
        <dbReference type="ARBA" id="ARBA00023082"/>
    </source>
</evidence>
<reference evidence="8" key="1">
    <citation type="submission" date="2021-03" db="EMBL/GenBank/DDBJ databases">
        <title>Antimicrobial resistance genes in bacteria isolated from Japanese honey, and their potential for conferring macrolide and lincosamide resistance in the American foulbrood pathogen Paenibacillus larvae.</title>
        <authorList>
            <person name="Okamoto M."/>
            <person name="Kumagai M."/>
            <person name="Kanamori H."/>
            <person name="Takamatsu D."/>
        </authorList>
    </citation>
    <scope>NUCLEOTIDE SEQUENCE</scope>
    <source>
        <strain evidence="8">J43TS3</strain>
    </source>
</reference>
<dbReference type="InterPro" id="IPR014284">
    <property type="entry name" value="RNA_pol_sigma-70_dom"/>
</dbReference>
<feature type="domain" description="RNA polymerase sigma-70 region 2" evidence="6">
    <location>
        <begin position="6"/>
        <end position="73"/>
    </location>
</feature>
<dbReference type="PANTHER" id="PTHR43133:SF8">
    <property type="entry name" value="RNA POLYMERASE SIGMA FACTOR HI_1459-RELATED"/>
    <property type="match status" value="1"/>
</dbReference>
<dbReference type="GO" id="GO:0003677">
    <property type="term" value="F:DNA binding"/>
    <property type="evidence" value="ECO:0007669"/>
    <property type="project" value="UniProtKB-KW"/>
</dbReference>
<dbReference type="SUPFAM" id="SSF88946">
    <property type="entry name" value="Sigma2 domain of RNA polymerase sigma factors"/>
    <property type="match status" value="1"/>
</dbReference>
<evidence type="ECO:0000256" key="5">
    <source>
        <dbReference type="ARBA" id="ARBA00023163"/>
    </source>
</evidence>
<dbReference type="Pfam" id="PF04542">
    <property type="entry name" value="Sigma70_r2"/>
    <property type="match status" value="1"/>
</dbReference>
<sequence>MDWEELYHQYSDHVFKFIYFMVGNKGIAEDLTHDTYVRVEKALPNYRGESSYYTWIISIARNVTNDFLRRRKKIRFIPFENNLHDLTSEKVEERIIQEESTLEVMRVIHNLKLNYRNVIILRKIQELSVEETAEALGWSSSKVKSTTYRAMEKLRKELHYPDNGEEA</sequence>
<keyword evidence="9" id="KW-1185">Reference proteome</keyword>
<dbReference type="InterPro" id="IPR039425">
    <property type="entry name" value="RNA_pol_sigma-70-like"/>
</dbReference>
<dbReference type="InterPro" id="IPR036388">
    <property type="entry name" value="WH-like_DNA-bd_sf"/>
</dbReference>
<name>A0A919XAJ0_9BACI</name>
<evidence type="ECO:0000256" key="1">
    <source>
        <dbReference type="ARBA" id="ARBA00010641"/>
    </source>
</evidence>
<dbReference type="GO" id="GO:0016987">
    <property type="term" value="F:sigma factor activity"/>
    <property type="evidence" value="ECO:0007669"/>
    <property type="project" value="UniProtKB-KW"/>
</dbReference>
<dbReference type="InterPro" id="IPR013325">
    <property type="entry name" value="RNA_pol_sigma_r2"/>
</dbReference>
<dbReference type="InterPro" id="IPR013324">
    <property type="entry name" value="RNA_pol_sigma_r3/r4-like"/>
</dbReference>
<dbReference type="PANTHER" id="PTHR43133">
    <property type="entry name" value="RNA POLYMERASE ECF-TYPE SIGMA FACTO"/>
    <property type="match status" value="1"/>
</dbReference>
<protein>
    <submittedName>
        <fullName evidence="8">RNA polymerase sigma factor</fullName>
    </submittedName>
</protein>
<dbReference type="InterPro" id="IPR007627">
    <property type="entry name" value="RNA_pol_sigma70_r2"/>
</dbReference>
<organism evidence="8 9">
    <name type="scientific">Ornithinibacillus bavariensis</name>
    <dbReference type="NCBI Taxonomy" id="545502"/>
    <lineage>
        <taxon>Bacteria</taxon>
        <taxon>Bacillati</taxon>
        <taxon>Bacillota</taxon>
        <taxon>Bacilli</taxon>
        <taxon>Bacillales</taxon>
        <taxon>Bacillaceae</taxon>
        <taxon>Ornithinibacillus</taxon>
    </lineage>
</organism>
<keyword evidence="4" id="KW-0238">DNA-binding</keyword>
<keyword evidence="2" id="KW-0805">Transcription regulation</keyword>
<proteinExistence type="inferred from homology"/>
<dbReference type="NCBIfam" id="TIGR02937">
    <property type="entry name" value="sigma70-ECF"/>
    <property type="match status" value="1"/>
</dbReference>
<keyword evidence="3" id="KW-0731">Sigma factor</keyword>